<organism evidence="2 3">
    <name type="scientific">Obba rivulosa</name>
    <dbReference type="NCBI Taxonomy" id="1052685"/>
    <lineage>
        <taxon>Eukaryota</taxon>
        <taxon>Fungi</taxon>
        <taxon>Dikarya</taxon>
        <taxon>Basidiomycota</taxon>
        <taxon>Agaricomycotina</taxon>
        <taxon>Agaricomycetes</taxon>
        <taxon>Polyporales</taxon>
        <taxon>Gelatoporiaceae</taxon>
        <taxon>Obba</taxon>
    </lineage>
</organism>
<accession>A0A8E2AKY4</accession>
<reference evidence="2 3" key="1">
    <citation type="submission" date="2016-07" db="EMBL/GenBank/DDBJ databases">
        <title>Draft genome of the white-rot fungus Obba rivulosa 3A-2.</title>
        <authorList>
            <consortium name="DOE Joint Genome Institute"/>
            <person name="Miettinen O."/>
            <person name="Riley R."/>
            <person name="Acob R."/>
            <person name="Barry K."/>
            <person name="Cullen D."/>
            <person name="De Vries R."/>
            <person name="Hainaut M."/>
            <person name="Hatakka A."/>
            <person name="Henrissat B."/>
            <person name="Hilden K."/>
            <person name="Kuo R."/>
            <person name="Labutti K."/>
            <person name="Lipzen A."/>
            <person name="Makela M.R."/>
            <person name="Sandor L."/>
            <person name="Spatafora J.W."/>
            <person name="Grigoriev I.V."/>
            <person name="Hibbett D.S."/>
        </authorList>
    </citation>
    <scope>NUCLEOTIDE SEQUENCE [LARGE SCALE GENOMIC DNA]</scope>
    <source>
        <strain evidence="2 3">3A-2</strain>
    </source>
</reference>
<dbReference type="InterPro" id="IPR041078">
    <property type="entry name" value="Plavaka"/>
</dbReference>
<gene>
    <name evidence="2" type="ORF">OBBRIDRAFT_742550</name>
</gene>
<dbReference type="EMBL" id="KV722783">
    <property type="protein sequence ID" value="OCH83867.1"/>
    <property type="molecule type" value="Genomic_DNA"/>
</dbReference>
<sequence>MCLSFQNKYAFLKKVDSLESRSTKWECEKLEAVGDELDENGNRRTETLELWKRNPVECIKELMGNPEFHEHMKYAPEHLYCDPEGKQQLYENMSTGDWWWRMQENLPKGATIAPVILASDKTSLSRFSGDKSAWPVYLSIGNIDKSIRRKLSMHATVLIGYLPVSKLECFSKQHRALEGYCLFHRCMRALLAPLIAAGRNGVDMVCADGLVRRVYPILAAYIADHPEQCLIACCRENLCPKCCVARDQRGGTMRWPMRSVTEVCSILEAASQGASPVNFEKWGLRAVNPFWKDLPHADIFHSLTPDILHQLHKGVFKDHIVLWATACTEGGKLEVDRRFRAMPKHPELRHFKKGISLVSQWTGTEYKNMKKVFLGVLSGGAEEAVTRAVRAVLDFIYYAHFEVHSDDSLKQLEDAWNTFHRFKHVFVHLGIRSEFNIPKIHLMQHYVTSIRELGTADGYSTEGPECLYIEFAKMAYNFSNKKGYTSQMATWLQRQKAARRQDDYICWATAQDQITESQEDDDFDDGKSDSEPEDEQSPQASHKAPSQAEEEEQLANGFKIAKKPAYARAKVFELVKDFGAVDFTRCLEDRLHQLAGPSSRRRTGNMSLIIENSSVAVYTQFKVKLPHIPQVSLIPKTTMDTIHAHPAQAATAAHFSMVLAYDPASNHSTDSENPPGRHSRNSLTRAYALSEAMCYTAGISLDHATLPLVYVKWFTPFNTHDRVNGLYTLSRSTCQHRRFASIIPITDIICSCHLIPVWGTSMDRTWMSDTVVELCKKFYFNSYLRHHDFVEFQYLVDRDEL</sequence>
<dbReference type="Proteomes" id="UP000250043">
    <property type="component" value="Unassembled WGS sequence"/>
</dbReference>
<evidence type="ECO:0000313" key="3">
    <source>
        <dbReference type="Proteomes" id="UP000250043"/>
    </source>
</evidence>
<protein>
    <submittedName>
        <fullName evidence="2">Uncharacterized protein</fullName>
    </submittedName>
</protein>
<dbReference type="OrthoDB" id="2789130at2759"/>
<dbReference type="AlphaFoldDB" id="A0A8E2AKY4"/>
<name>A0A8E2AKY4_9APHY</name>
<dbReference type="Pfam" id="PF18759">
    <property type="entry name" value="Plavaka"/>
    <property type="match status" value="1"/>
</dbReference>
<evidence type="ECO:0000256" key="1">
    <source>
        <dbReference type="SAM" id="MobiDB-lite"/>
    </source>
</evidence>
<proteinExistence type="predicted"/>
<feature type="region of interest" description="Disordered" evidence="1">
    <location>
        <begin position="515"/>
        <end position="553"/>
    </location>
</feature>
<keyword evidence="3" id="KW-1185">Reference proteome</keyword>
<evidence type="ECO:0000313" key="2">
    <source>
        <dbReference type="EMBL" id="OCH83867.1"/>
    </source>
</evidence>